<keyword evidence="1" id="KW-0175">Coiled coil</keyword>
<sequence length="119" mass="13741">MKKSKYNINTGRMLDHFLRKNNIAKSSLASDINRNKVSVLQYTENVSIQTGILIDICYALKYNFFQDLANALPKEFNHGVVIEPEKATKEQEQQALLAQLQEENKVLKIQNELLMKMKL</sequence>
<evidence type="ECO:0008006" key="4">
    <source>
        <dbReference type="Google" id="ProtNLM"/>
    </source>
</evidence>
<feature type="coiled-coil region" evidence="1">
    <location>
        <begin position="90"/>
        <end position="117"/>
    </location>
</feature>
<evidence type="ECO:0000313" key="2">
    <source>
        <dbReference type="EMBL" id="MEM0541939.1"/>
    </source>
</evidence>
<name>A0ABU9N535_9FLAO</name>
<organism evidence="2 3">
    <name type="scientific">Flavobacterium aureirubrum</name>
    <dbReference type="NCBI Taxonomy" id="3133147"/>
    <lineage>
        <taxon>Bacteria</taxon>
        <taxon>Pseudomonadati</taxon>
        <taxon>Bacteroidota</taxon>
        <taxon>Flavobacteriia</taxon>
        <taxon>Flavobacteriales</taxon>
        <taxon>Flavobacteriaceae</taxon>
        <taxon>Flavobacterium</taxon>
    </lineage>
</organism>
<evidence type="ECO:0000256" key="1">
    <source>
        <dbReference type="SAM" id="Coils"/>
    </source>
</evidence>
<dbReference type="Proteomes" id="UP001460072">
    <property type="component" value="Unassembled WGS sequence"/>
</dbReference>
<evidence type="ECO:0000313" key="3">
    <source>
        <dbReference type="Proteomes" id="UP001460072"/>
    </source>
</evidence>
<accession>A0ABU9N535</accession>
<keyword evidence="3" id="KW-1185">Reference proteome</keyword>
<reference evidence="2 3" key="1">
    <citation type="submission" date="2024-03" db="EMBL/GenBank/DDBJ databases">
        <title>Two novel species of the genus Flavobacterium exhibiting potentially degradation of complex polysaccharides.</title>
        <authorList>
            <person name="Lian X."/>
        </authorList>
    </citation>
    <scope>NUCLEOTIDE SEQUENCE [LARGE SCALE GENOMIC DNA]</scope>
    <source>
        <strain evidence="3">j3</strain>
    </source>
</reference>
<dbReference type="RefSeq" id="WP_342695161.1">
    <property type="nucleotide sequence ID" value="NZ_JBCGDO010000004.1"/>
</dbReference>
<gene>
    <name evidence="2" type="ORF">WFZ85_04895</name>
</gene>
<protein>
    <recommendedName>
        <fullName evidence="4">HTH cro/C1-type domain-containing protein</fullName>
    </recommendedName>
</protein>
<proteinExistence type="predicted"/>
<comment type="caution">
    <text evidence="2">The sequence shown here is derived from an EMBL/GenBank/DDBJ whole genome shotgun (WGS) entry which is preliminary data.</text>
</comment>
<dbReference type="EMBL" id="JBCGDO010000004">
    <property type="protein sequence ID" value="MEM0541939.1"/>
    <property type="molecule type" value="Genomic_DNA"/>
</dbReference>